<keyword evidence="6 12" id="KW-0808">Transferase</keyword>
<dbReference type="SMART" id="SM00388">
    <property type="entry name" value="HisKA"/>
    <property type="match status" value="1"/>
</dbReference>
<dbReference type="Gene3D" id="3.30.450.40">
    <property type="match status" value="1"/>
</dbReference>
<dbReference type="InterPro" id="IPR003018">
    <property type="entry name" value="GAF"/>
</dbReference>
<evidence type="ECO:0000256" key="7">
    <source>
        <dbReference type="ARBA" id="ARBA00022777"/>
    </source>
</evidence>
<comment type="similarity">
    <text evidence="2">In the N-terminal section; belongs to the phytochrome family.</text>
</comment>
<dbReference type="Gene3D" id="3.30.450.20">
    <property type="entry name" value="PAS domain"/>
    <property type="match status" value="1"/>
</dbReference>
<keyword evidence="13" id="KW-1185">Reference proteome</keyword>
<protein>
    <recommendedName>
        <fullName evidence="3">histidine kinase</fullName>
        <ecNumber evidence="3">2.7.13.3</ecNumber>
    </recommendedName>
</protein>
<dbReference type="EC" id="2.7.13.3" evidence="3"/>
<evidence type="ECO:0000313" key="12">
    <source>
        <dbReference type="EMBL" id="MDQ1151069.1"/>
    </source>
</evidence>
<dbReference type="InterPro" id="IPR003661">
    <property type="entry name" value="HisK_dim/P_dom"/>
</dbReference>
<dbReference type="InterPro" id="IPR005467">
    <property type="entry name" value="His_kinase_dom"/>
</dbReference>
<dbReference type="EMBL" id="JAUTBA010000001">
    <property type="protein sequence ID" value="MDQ1151069.1"/>
    <property type="molecule type" value="Genomic_DNA"/>
</dbReference>
<dbReference type="InterPro" id="IPR036097">
    <property type="entry name" value="HisK_dim/P_sf"/>
</dbReference>
<dbReference type="SUPFAM" id="SSF55781">
    <property type="entry name" value="GAF domain-like"/>
    <property type="match status" value="2"/>
</dbReference>
<organism evidence="12 13">
    <name type="scientific">Sphingobacterium zeae</name>
    <dbReference type="NCBI Taxonomy" id="1776859"/>
    <lineage>
        <taxon>Bacteria</taxon>
        <taxon>Pseudomonadati</taxon>
        <taxon>Bacteroidota</taxon>
        <taxon>Sphingobacteriia</taxon>
        <taxon>Sphingobacteriales</taxon>
        <taxon>Sphingobacteriaceae</taxon>
        <taxon>Sphingobacterium</taxon>
    </lineage>
</organism>
<keyword evidence="8" id="KW-0157">Chromophore</keyword>
<dbReference type="Pfam" id="PF02518">
    <property type="entry name" value="HATPase_c"/>
    <property type="match status" value="1"/>
</dbReference>
<dbReference type="RefSeq" id="WP_307186606.1">
    <property type="nucleotide sequence ID" value="NZ_JAUTBA010000001.1"/>
</dbReference>
<dbReference type="InterPro" id="IPR050351">
    <property type="entry name" value="BphY/WalK/GraS-like"/>
</dbReference>
<dbReference type="InterPro" id="IPR013515">
    <property type="entry name" value="Phytochrome_cen-reg"/>
</dbReference>
<dbReference type="GO" id="GO:0004673">
    <property type="term" value="F:protein histidine kinase activity"/>
    <property type="evidence" value="ECO:0007669"/>
    <property type="project" value="UniProtKB-EC"/>
</dbReference>
<dbReference type="PRINTS" id="PR01033">
    <property type="entry name" value="PHYTOCHROME"/>
</dbReference>
<evidence type="ECO:0000256" key="4">
    <source>
        <dbReference type="ARBA" id="ARBA00022543"/>
    </source>
</evidence>
<dbReference type="Pfam" id="PF00512">
    <property type="entry name" value="HisKA"/>
    <property type="match status" value="1"/>
</dbReference>
<evidence type="ECO:0000313" key="13">
    <source>
        <dbReference type="Proteomes" id="UP001244640"/>
    </source>
</evidence>
<dbReference type="Pfam" id="PF01590">
    <property type="entry name" value="GAF"/>
    <property type="match status" value="1"/>
</dbReference>
<evidence type="ECO:0000256" key="5">
    <source>
        <dbReference type="ARBA" id="ARBA00022606"/>
    </source>
</evidence>
<evidence type="ECO:0000256" key="6">
    <source>
        <dbReference type="ARBA" id="ARBA00022679"/>
    </source>
</evidence>
<keyword evidence="4" id="KW-0600">Photoreceptor protein</keyword>
<evidence type="ECO:0000256" key="8">
    <source>
        <dbReference type="ARBA" id="ARBA00022991"/>
    </source>
</evidence>
<comment type="caution">
    <text evidence="12">The sequence shown here is derived from an EMBL/GenBank/DDBJ whole genome shotgun (WGS) entry which is preliminary data.</text>
</comment>
<dbReference type="InterPro" id="IPR003594">
    <property type="entry name" value="HATPase_dom"/>
</dbReference>
<dbReference type="PROSITE" id="PS50046">
    <property type="entry name" value="PHYTOCHROME_2"/>
    <property type="match status" value="1"/>
</dbReference>
<dbReference type="SUPFAM" id="SSF55785">
    <property type="entry name" value="PYP-like sensor domain (PAS domain)"/>
    <property type="match status" value="1"/>
</dbReference>
<dbReference type="Pfam" id="PF08446">
    <property type="entry name" value="PAS_2"/>
    <property type="match status" value="1"/>
</dbReference>
<dbReference type="PANTHER" id="PTHR42878:SF15">
    <property type="entry name" value="BACTERIOPHYTOCHROME"/>
    <property type="match status" value="1"/>
</dbReference>
<dbReference type="InterPro" id="IPR043150">
    <property type="entry name" value="Phytochrome_PHY_sf"/>
</dbReference>
<feature type="domain" description="Histidine kinase" evidence="11">
    <location>
        <begin position="511"/>
        <end position="724"/>
    </location>
</feature>
<evidence type="ECO:0000256" key="3">
    <source>
        <dbReference type="ARBA" id="ARBA00012438"/>
    </source>
</evidence>
<dbReference type="SUPFAM" id="SSF47384">
    <property type="entry name" value="Homodimeric domain of signal transducing histidine kinase"/>
    <property type="match status" value="1"/>
</dbReference>
<gene>
    <name evidence="12" type="ORF">QE382_003053</name>
</gene>
<dbReference type="InterPro" id="IPR013654">
    <property type="entry name" value="PAS_2"/>
</dbReference>
<dbReference type="Pfam" id="PF00360">
    <property type="entry name" value="PHY"/>
    <property type="match status" value="1"/>
</dbReference>
<dbReference type="InterPro" id="IPR016132">
    <property type="entry name" value="Phyto_chromo_attachment"/>
</dbReference>
<evidence type="ECO:0000256" key="1">
    <source>
        <dbReference type="ARBA" id="ARBA00000085"/>
    </source>
</evidence>
<dbReference type="SUPFAM" id="SSF55874">
    <property type="entry name" value="ATPase domain of HSP90 chaperone/DNA topoisomerase II/histidine kinase"/>
    <property type="match status" value="1"/>
</dbReference>
<dbReference type="Proteomes" id="UP001244640">
    <property type="component" value="Unassembled WGS sequence"/>
</dbReference>
<dbReference type="InterPro" id="IPR001294">
    <property type="entry name" value="Phytochrome"/>
</dbReference>
<dbReference type="InterPro" id="IPR029016">
    <property type="entry name" value="GAF-like_dom_sf"/>
</dbReference>
<dbReference type="Gene3D" id="1.10.287.130">
    <property type="match status" value="1"/>
</dbReference>
<reference evidence="12 13" key="1">
    <citation type="submission" date="2023-07" db="EMBL/GenBank/DDBJ databases">
        <title>Functional and genomic diversity of the sorghum phyllosphere microbiome.</title>
        <authorList>
            <person name="Shade A."/>
        </authorList>
    </citation>
    <scope>NUCLEOTIDE SEQUENCE [LARGE SCALE GENOMIC DNA]</scope>
    <source>
        <strain evidence="12 13">SORGH_AS_0892</strain>
    </source>
</reference>
<evidence type="ECO:0000259" key="10">
    <source>
        <dbReference type="PROSITE" id="PS50046"/>
    </source>
</evidence>
<comment type="catalytic activity">
    <reaction evidence="1">
        <text>ATP + protein L-histidine = ADP + protein N-phospho-L-histidine.</text>
        <dbReference type="EC" id="2.7.13.3"/>
    </reaction>
</comment>
<evidence type="ECO:0000256" key="2">
    <source>
        <dbReference type="ARBA" id="ARBA00006402"/>
    </source>
</evidence>
<keyword evidence="5" id="KW-0716">Sensory transduction</keyword>
<keyword evidence="7 12" id="KW-0418">Kinase</keyword>
<dbReference type="SMART" id="SM00387">
    <property type="entry name" value="HATPase_c"/>
    <property type="match status" value="1"/>
</dbReference>
<dbReference type="PROSITE" id="PS50109">
    <property type="entry name" value="HIS_KIN"/>
    <property type="match status" value="1"/>
</dbReference>
<proteinExistence type="inferred from homology"/>
<keyword evidence="9" id="KW-0675">Receptor</keyword>
<dbReference type="CDD" id="cd00082">
    <property type="entry name" value="HisKA"/>
    <property type="match status" value="1"/>
</dbReference>
<dbReference type="Gene3D" id="3.30.565.10">
    <property type="entry name" value="Histidine kinase-like ATPase, C-terminal domain"/>
    <property type="match status" value="1"/>
</dbReference>
<sequence length="727" mass="83587">MREVNCHDEKIHLCGNIQSFGYLFIFEDDKCVGVSENCAVIMGAASSTVLGMTVEAVLDHVAPSFGLRGDKIEQAVSQSLFARFVERVTIHQKDYFLSLYRYDGKIYLEIEDCTPQAVKTTKLYYYAKHLEDQREGKSCWQALTELIKDIIHFDRVMIYRFMEDNSGQVIAESRSEELESLLNYRYPEFDIPAQARELYRIFHARHTADVDERAIPIMGKAAENFDLTRCSLRALSPMHLQYLKNAGVKASASFSIIVDNELWGLVACQHREPMHVDLSQRHLCTLLTQYAVNRYLADFQKEQVRLHKSLSQLEHSLKSDLLVKRDLYDVLENYANRIMEVMNGQGLIIKRDRAIMTVGEVPDRKILKKIDEEIGTKEFFVTDRFKCTGFGDDVEIFPGVLRISILPVTNWYLYVFRKERLIEEVWAGKPEKVMQIDAEKKIAFPSPRTSFEAWKKITKGKSEKWRPSELAFIENMTHIIQQSIAQRGGEIDKLNRELVRSNNALDTFGYTLTHDLKNPLTTIQLTAQMLLYKKDVSREFLEKSMKNILEGTQLMNDMMDKVYQMSKVNHVDFVFEPINPRSKILNIVENCKQQYQVSHLEFNMGETLQVMGERTLIYQLFLNLIGNAIKYSSKKENPKVSINSFRDGDTVRYDVKDNGIGIDLKESDRIFEIFGRMSNTEGYEGSGIGLSIVKQIANKLKATLHVESELGVGTTFSVTFNNVPVAI</sequence>
<dbReference type="PANTHER" id="PTHR42878">
    <property type="entry name" value="TWO-COMPONENT HISTIDINE KINASE"/>
    <property type="match status" value="1"/>
</dbReference>
<feature type="domain" description="Phytochrome chromophore attachment site" evidence="10">
    <location>
        <begin position="135"/>
        <end position="289"/>
    </location>
</feature>
<evidence type="ECO:0000259" key="11">
    <source>
        <dbReference type="PROSITE" id="PS50109"/>
    </source>
</evidence>
<dbReference type="InterPro" id="IPR035965">
    <property type="entry name" value="PAS-like_dom_sf"/>
</dbReference>
<dbReference type="InterPro" id="IPR036890">
    <property type="entry name" value="HATPase_C_sf"/>
</dbReference>
<accession>A0ABU0U7Y8</accession>
<name>A0ABU0U7Y8_9SPHI</name>
<evidence type="ECO:0000256" key="9">
    <source>
        <dbReference type="ARBA" id="ARBA00023170"/>
    </source>
</evidence>
<dbReference type="Gene3D" id="3.30.450.270">
    <property type="match status" value="1"/>
</dbReference>